<dbReference type="Gene3D" id="3.30.2160.10">
    <property type="entry name" value="Hect, E3 ligase catalytic domain"/>
    <property type="match status" value="1"/>
</dbReference>
<accession>A0A485KL98</accession>
<gene>
    <name evidence="15" type="primary">Aste57867_8830</name>
    <name evidence="14" type="ORF">As57867_008795</name>
    <name evidence="15" type="ORF">ASTE57867_8830</name>
</gene>
<organism evidence="15 16">
    <name type="scientific">Aphanomyces stellatus</name>
    <dbReference type="NCBI Taxonomy" id="120398"/>
    <lineage>
        <taxon>Eukaryota</taxon>
        <taxon>Sar</taxon>
        <taxon>Stramenopiles</taxon>
        <taxon>Oomycota</taxon>
        <taxon>Saprolegniomycetes</taxon>
        <taxon>Saprolegniales</taxon>
        <taxon>Verrucalvaceae</taxon>
        <taxon>Aphanomyces</taxon>
    </lineage>
</organism>
<dbReference type="Gene3D" id="3.30.2410.10">
    <property type="entry name" value="Hect, E3 ligase catalytic domain"/>
    <property type="match status" value="1"/>
</dbReference>
<comment type="pathway">
    <text evidence="2">Protein modification; protein ubiquitination.</text>
</comment>
<evidence type="ECO:0000256" key="10">
    <source>
        <dbReference type="PROSITE-ProRule" id="PRU00322"/>
    </source>
</evidence>
<evidence type="ECO:0000256" key="2">
    <source>
        <dbReference type="ARBA" id="ARBA00004906"/>
    </source>
</evidence>
<dbReference type="Pfam" id="PF00632">
    <property type="entry name" value="HECT"/>
    <property type="match status" value="1"/>
</dbReference>
<feature type="domain" description="RanBP2-type" evidence="12">
    <location>
        <begin position="64"/>
        <end position="93"/>
    </location>
</feature>
<keyword evidence="11" id="KW-0812">Transmembrane</keyword>
<dbReference type="GO" id="GO:0016567">
    <property type="term" value="P:protein ubiquitination"/>
    <property type="evidence" value="ECO:0007669"/>
    <property type="project" value="TreeGrafter"/>
</dbReference>
<comment type="catalytic activity">
    <reaction evidence="1">
        <text>S-ubiquitinyl-[E2 ubiquitin-conjugating enzyme]-L-cysteine + [acceptor protein]-L-lysine = [E2 ubiquitin-conjugating enzyme]-L-cysteine + N(6)-ubiquitinyl-[acceptor protein]-L-lysine.</text>
        <dbReference type="EC" id="2.3.2.26"/>
    </reaction>
</comment>
<dbReference type="Proteomes" id="UP000332933">
    <property type="component" value="Unassembled WGS sequence"/>
</dbReference>
<dbReference type="GO" id="GO:0005737">
    <property type="term" value="C:cytoplasm"/>
    <property type="evidence" value="ECO:0007669"/>
    <property type="project" value="TreeGrafter"/>
</dbReference>
<dbReference type="PANTHER" id="PTHR11254">
    <property type="entry name" value="HECT DOMAIN UBIQUITIN-PROTEIN LIGASE"/>
    <property type="match status" value="1"/>
</dbReference>
<keyword evidence="7 9" id="KW-0833">Ubl conjugation pathway</keyword>
<keyword evidence="5" id="KW-0479">Metal-binding</keyword>
<keyword evidence="11" id="KW-0472">Membrane</keyword>
<keyword evidence="16" id="KW-1185">Reference proteome</keyword>
<dbReference type="Gene3D" id="3.90.1750.10">
    <property type="entry name" value="Hect, E3 ligase catalytic domains"/>
    <property type="match status" value="1"/>
</dbReference>
<evidence type="ECO:0000256" key="3">
    <source>
        <dbReference type="ARBA" id="ARBA00012485"/>
    </source>
</evidence>
<evidence type="ECO:0000256" key="4">
    <source>
        <dbReference type="ARBA" id="ARBA00022679"/>
    </source>
</evidence>
<evidence type="ECO:0000256" key="5">
    <source>
        <dbReference type="ARBA" id="ARBA00022723"/>
    </source>
</evidence>
<dbReference type="PROSITE" id="PS01358">
    <property type="entry name" value="ZF_RANBP2_1"/>
    <property type="match status" value="1"/>
</dbReference>
<dbReference type="AlphaFoldDB" id="A0A485KL98"/>
<dbReference type="FunFam" id="3.30.2410.10:FF:000009">
    <property type="entry name" value="Probable E3 ubiquitin-protein ligase HECTD2"/>
    <property type="match status" value="1"/>
</dbReference>
<dbReference type="EMBL" id="CAADRA010005136">
    <property type="protein sequence ID" value="VFT85716.1"/>
    <property type="molecule type" value="Genomic_DNA"/>
</dbReference>
<dbReference type="InterPro" id="IPR035983">
    <property type="entry name" value="Hect_E3_ubiquitin_ligase"/>
</dbReference>
<reference evidence="14" key="2">
    <citation type="submission" date="2019-06" db="EMBL/GenBank/DDBJ databases">
        <title>Genomics analysis of Aphanomyces spp. identifies a new class of oomycete effector associated with host adaptation.</title>
        <authorList>
            <person name="Gaulin E."/>
        </authorList>
    </citation>
    <scope>NUCLEOTIDE SEQUENCE</scope>
    <source>
        <strain evidence="14">CBS 578.67</strain>
    </source>
</reference>
<dbReference type="EMBL" id="VJMH01005115">
    <property type="protein sequence ID" value="KAF0700652.1"/>
    <property type="molecule type" value="Genomic_DNA"/>
</dbReference>
<evidence type="ECO:0000256" key="7">
    <source>
        <dbReference type="ARBA" id="ARBA00022786"/>
    </source>
</evidence>
<feature type="domain" description="HECT" evidence="13">
    <location>
        <begin position="250"/>
        <end position="596"/>
    </location>
</feature>
<dbReference type="InterPro" id="IPR000569">
    <property type="entry name" value="HECT_dom"/>
</dbReference>
<proteinExistence type="predicted"/>
<dbReference type="SMART" id="SM00119">
    <property type="entry name" value="HECTc"/>
    <property type="match status" value="1"/>
</dbReference>
<dbReference type="InterPro" id="IPR001876">
    <property type="entry name" value="Znf_RanBP2"/>
</dbReference>
<evidence type="ECO:0000256" key="8">
    <source>
        <dbReference type="ARBA" id="ARBA00022833"/>
    </source>
</evidence>
<keyword evidence="4" id="KW-0808">Transferase</keyword>
<dbReference type="PROSITE" id="PS50237">
    <property type="entry name" value="HECT"/>
    <property type="match status" value="1"/>
</dbReference>
<evidence type="ECO:0000256" key="1">
    <source>
        <dbReference type="ARBA" id="ARBA00000885"/>
    </source>
</evidence>
<protein>
    <recommendedName>
        <fullName evidence="3">HECT-type E3 ubiquitin transferase</fullName>
        <ecNumber evidence="3">2.3.2.26</ecNumber>
    </recommendedName>
</protein>
<dbReference type="OrthoDB" id="8068875at2759"/>
<dbReference type="PROSITE" id="PS50199">
    <property type="entry name" value="ZF_RANBP2_2"/>
    <property type="match status" value="1"/>
</dbReference>
<feature type="transmembrane region" description="Helical" evidence="11">
    <location>
        <begin position="6"/>
        <end position="29"/>
    </location>
</feature>
<sequence length="596" mass="66787">MASTIYLVGFLLGFVAILVVVLACVFCVAKKDEAHQLSQALLDQNYLEFTPGMKRSDVEELLVHADRWKCPVCKLDNLDSVCVCSLCGTQKEERTLNRLRPLNRRQRAASSRNEWQRELEPSSGVTWRRQEQDSSLSVAAFVLHIDPCTPNRITAPDQLNHATGGDLLTALTWSPLDDVQPSLAILGKPLPPSIWLTLLAISRMSFSLKYAWFIEQTADLTVAYEKRHLEIKTTRELVFEKAVAMLQDLRGDSLCAIARCQFQGEAAIDAGAVQREWYMLVAQSFVCDTSGLFYLSNRDDSSYFINPNSSHNFTGQLPHLDAFRAAGRFMGRALLSGQVIPFRLSPVLFKAHTFCPAMLQMPLTIEDVETVDPTVYKSLCYILETPQVDELALTFVASERIGHEVVQVELVAGGANIAVDDSNKAYYVELMTRHWLFGRVETQLTALLQGLYDIVPPELLLPFDHKELELVLCGLSVIDVSDWKTHTMVSLRLRHSRVLDWFWEIVESMPPVDQATLLQFATGSSRVPVQGFKGLTSYDGQICYFALQGVDYVKGGFPVAHACFNRLDLPLYPTKELLRDALALIVQSDPTGFSLE</sequence>
<dbReference type="GO" id="GO:0008270">
    <property type="term" value="F:zinc ion binding"/>
    <property type="evidence" value="ECO:0007669"/>
    <property type="project" value="UniProtKB-KW"/>
</dbReference>
<evidence type="ECO:0000259" key="13">
    <source>
        <dbReference type="PROSITE" id="PS50237"/>
    </source>
</evidence>
<dbReference type="GO" id="GO:0006511">
    <property type="term" value="P:ubiquitin-dependent protein catabolic process"/>
    <property type="evidence" value="ECO:0007669"/>
    <property type="project" value="TreeGrafter"/>
</dbReference>
<keyword evidence="6 10" id="KW-0863">Zinc-finger</keyword>
<dbReference type="PANTHER" id="PTHR11254:SF440">
    <property type="entry name" value="E3 UBIQUITIN-PROTEIN LIGASE NEDD-4"/>
    <property type="match status" value="1"/>
</dbReference>
<evidence type="ECO:0000313" key="14">
    <source>
        <dbReference type="EMBL" id="KAF0700652.1"/>
    </source>
</evidence>
<dbReference type="EC" id="2.3.2.26" evidence="3"/>
<evidence type="ECO:0000259" key="12">
    <source>
        <dbReference type="PROSITE" id="PS50199"/>
    </source>
</evidence>
<name>A0A485KL98_9STRA</name>
<feature type="active site" description="Glycyl thioester intermediate" evidence="9">
    <location>
        <position position="563"/>
    </location>
</feature>
<dbReference type="GO" id="GO:0061630">
    <property type="term" value="F:ubiquitin protein ligase activity"/>
    <property type="evidence" value="ECO:0007669"/>
    <property type="project" value="UniProtKB-EC"/>
</dbReference>
<keyword evidence="11" id="KW-1133">Transmembrane helix</keyword>
<evidence type="ECO:0000256" key="9">
    <source>
        <dbReference type="PROSITE-ProRule" id="PRU00104"/>
    </source>
</evidence>
<dbReference type="InterPro" id="IPR050409">
    <property type="entry name" value="E3_ubiq-protein_ligase"/>
</dbReference>
<dbReference type="SUPFAM" id="SSF56204">
    <property type="entry name" value="Hect, E3 ligase catalytic domain"/>
    <property type="match status" value="1"/>
</dbReference>
<evidence type="ECO:0000256" key="6">
    <source>
        <dbReference type="ARBA" id="ARBA00022771"/>
    </source>
</evidence>
<reference evidence="15 16" key="1">
    <citation type="submission" date="2019-03" db="EMBL/GenBank/DDBJ databases">
        <authorList>
            <person name="Gaulin E."/>
            <person name="Dumas B."/>
        </authorList>
    </citation>
    <scope>NUCLEOTIDE SEQUENCE [LARGE SCALE GENOMIC DNA]</scope>
    <source>
        <strain evidence="15">CBS 568.67</strain>
    </source>
</reference>
<keyword evidence="8" id="KW-0862">Zinc</keyword>
<evidence type="ECO:0000256" key="11">
    <source>
        <dbReference type="SAM" id="Phobius"/>
    </source>
</evidence>
<evidence type="ECO:0000313" key="15">
    <source>
        <dbReference type="EMBL" id="VFT85716.1"/>
    </source>
</evidence>
<evidence type="ECO:0000313" key="16">
    <source>
        <dbReference type="Proteomes" id="UP000332933"/>
    </source>
</evidence>